<evidence type="ECO:0000313" key="2">
    <source>
        <dbReference type="EMBL" id="CAH0532442.1"/>
    </source>
</evidence>
<name>A0ABN8DPF3_9VIBR</name>
<protein>
    <submittedName>
        <fullName evidence="2">Uncharacterized protein</fullName>
    </submittedName>
</protein>
<sequence>MVTEEKAVAPLSIFSSLYLFIIQRLGIDSKEPLPYLKKRPSLKDKAAEY</sequence>
<organism evidence="2 3">
    <name type="scientific">Vibrio stylophorae</name>
    <dbReference type="NCBI Taxonomy" id="659351"/>
    <lineage>
        <taxon>Bacteria</taxon>
        <taxon>Pseudomonadati</taxon>
        <taxon>Pseudomonadota</taxon>
        <taxon>Gammaproteobacteria</taxon>
        <taxon>Vibrionales</taxon>
        <taxon>Vibrionaceae</taxon>
        <taxon>Vibrio</taxon>
    </lineage>
</organism>
<proteinExistence type="predicted"/>
<keyword evidence="1" id="KW-0472">Membrane</keyword>
<dbReference type="Proteomes" id="UP000838672">
    <property type="component" value="Unassembled WGS sequence"/>
</dbReference>
<accession>A0ABN8DPF3</accession>
<dbReference type="EMBL" id="CAKLDI010000001">
    <property type="protein sequence ID" value="CAH0532442.1"/>
    <property type="molecule type" value="Genomic_DNA"/>
</dbReference>
<keyword evidence="1" id="KW-1133">Transmembrane helix</keyword>
<feature type="transmembrane region" description="Helical" evidence="1">
    <location>
        <begin position="7"/>
        <end position="27"/>
    </location>
</feature>
<keyword evidence="3" id="KW-1185">Reference proteome</keyword>
<evidence type="ECO:0000256" key="1">
    <source>
        <dbReference type="SAM" id="Phobius"/>
    </source>
</evidence>
<evidence type="ECO:0000313" key="3">
    <source>
        <dbReference type="Proteomes" id="UP000838672"/>
    </source>
</evidence>
<keyword evidence="1" id="KW-0812">Transmembrane</keyword>
<gene>
    <name evidence="2" type="ORF">VST7929_00271</name>
</gene>
<reference evidence="2" key="1">
    <citation type="submission" date="2021-11" db="EMBL/GenBank/DDBJ databases">
        <authorList>
            <person name="Rodrigo-Torres L."/>
            <person name="Arahal R. D."/>
            <person name="Lucena T."/>
        </authorList>
    </citation>
    <scope>NUCLEOTIDE SEQUENCE</scope>
    <source>
        <strain evidence="2">CECT 7929</strain>
    </source>
</reference>
<comment type="caution">
    <text evidence="2">The sequence shown here is derived from an EMBL/GenBank/DDBJ whole genome shotgun (WGS) entry which is preliminary data.</text>
</comment>